<keyword evidence="2 4" id="KW-0472">Membrane</keyword>
<gene>
    <name evidence="7" type="primary">pal_12</name>
    <name evidence="7" type="ORF">DYBT9275_04962</name>
</gene>
<keyword evidence="8" id="KW-1185">Reference proteome</keyword>
<keyword evidence="3" id="KW-0998">Cell outer membrane</keyword>
<organism evidence="7 8">
    <name type="scientific">Dyadobacter helix</name>
    <dbReference type="NCBI Taxonomy" id="2822344"/>
    <lineage>
        <taxon>Bacteria</taxon>
        <taxon>Pseudomonadati</taxon>
        <taxon>Bacteroidota</taxon>
        <taxon>Cytophagia</taxon>
        <taxon>Cytophagales</taxon>
        <taxon>Spirosomataceae</taxon>
        <taxon>Dyadobacter</taxon>
    </lineage>
</organism>
<evidence type="ECO:0000256" key="4">
    <source>
        <dbReference type="PROSITE-ProRule" id="PRU00473"/>
    </source>
</evidence>
<dbReference type="AlphaFoldDB" id="A0A916JGF6"/>
<feature type="domain" description="OmpA-like" evidence="6">
    <location>
        <begin position="295"/>
        <end position="409"/>
    </location>
</feature>
<comment type="subcellular location">
    <subcellularLocation>
        <location evidence="1">Cell outer membrane</location>
    </subcellularLocation>
</comment>
<accession>A0A916JGF6</accession>
<evidence type="ECO:0000256" key="2">
    <source>
        <dbReference type="ARBA" id="ARBA00023136"/>
    </source>
</evidence>
<dbReference type="Gene3D" id="3.30.1330.60">
    <property type="entry name" value="OmpA-like domain"/>
    <property type="match status" value="1"/>
</dbReference>
<evidence type="ECO:0000313" key="7">
    <source>
        <dbReference type="EMBL" id="CAG5011498.1"/>
    </source>
</evidence>
<sequence>MKFKLLVVLFCAIGLSSHSSFAQITESPRVEEQSAKYVKIKRVELTDNYTIIHLQFSERSGLGQQGPLRLPDFKGQQQQGAGSIWLDPETRLYKPGDINTKFRFIKAENIPTDQQRKSVAAGETVDFVAYFERLTPGIEIFDFYEGRAQSKTEQTWNFYGVHITNPLKKTSSKKSSAPQKNPAVQKEEIEEAPLIKEKEPVRAVEEEAYGVIKGTVYDGKTKQPIPAEISYVEKGDSLQIKSSSGKFRIGLDPKESYTLKVLSKGYYGESKELSLADSAGKTSFNHDFYLSPLKVGETIAMPNLYFETSKFTLLRESFAELDKLASMMRDNPQIRIRVEGHTDNVGDFDKNIELSTKRAESVKQYLVEKGIESSRIEARGYGATRPLTKSGSEEQRRKNRRVEFVITNT</sequence>
<feature type="signal peptide" evidence="5">
    <location>
        <begin position="1"/>
        <end position="22"/>
    </location>
</feature>
<evidence type="ECO:0000313" key="8">
    <source>
        <dbReference type="Proteomes" id="UP000680038"/>
    </source>
</evidence>
<dbReference type="Pfam" id="PF00691">
    <property type="entry name" value="OmpA"/>
    <property type="match status" value="1"/>
</dbReference>
<dbReference type="PRINTS" id="PR01021">
    <property type="entry name" value="OMPADOMAIN"/>
</dbReference>
<dbReference type="InterPro" id="IPR050330">
    <property type="entry name" value="Bact_OuterMem_StrucFunc"/>
</dbReference>
<reference evidence="7" key="1">
    <citation type="submission" date="2021-04" db="EMBL/GenBank/DDBJ databases">
        <authorList>
            <person name="Rodrigo-Torres L."/>
            <person name="Arahal R. D."/>
            <person name="Lucena T."/>
        </authorList>
    </citation>
    <scope>NUCLEOTIDE SEQUENCE</scope>
    <source>
        <strain evidence="7">CECT 9275</strain>
    </source>
</reference>
<dbReference type="PROSITE" id="PS51123">
    <property type="entry name" value="OMPA_2"/>
    <property type="match status" value="1"/>
</dbReference>
<evidence type="ECO:0000256" key="5">
    <source>
        <dbReference type="SAM" id="SignalP"/>
    </source>
</evidence>
<dbReference type="InterPro" id="IPR036737">
    <property type="entry name" value="OmpA-like_sf"/>
</dbReference>
<dbReference type="PANTHER" id="PTHR30329:SF21">
    <property type="entry name" value="LIPOPROTEIN YIAD-RELATED"/>
    <property type="match status" value="1"/>
</dbReference>
<dbReference type="InterPro" id="IPR006664">
    <property type="entry name" value="OMP_bac"/>
</dbReference>
<evidence type="ECO:0000259" key="6">
    <source>
        <dbReference type="PROSITE" id="PS51123"/>
    </source>
</evidence>
<evidence type="ECO:0000256" key="3">
    <source>
        <dbReference type="ARBA" id="ARBA00023237"/>
    </source>
</evidence>
<dbReference type="Gene3D" id="2.60.40.1120">
    <property type="entry name" value="Carboxypeptidase-like, regulatory domain"/>
    <property type="match status" value="1"/>
</dbReference>
<dbReference type="PANTHER" id="PTHR30329">
    <property type="entry name" value="STATOR ELEMENT OF FLAGELLAR MOTOR COMPLEX"/>
    <property type="match status" value="1"/>
</dbReference>
<evidence type="ECO:0000256" key="1">
    <source>
        <dbReference type="ARBA" id="ARBA00004442"/>
    </source>
</evidence>
<dbReference type="Proteomes" id="UP000680038">
    <property type="component" value="Unassembled WGS sequence"/>
</dbReference>
<dbReference type="EMBL" id="CAJRAF010000002">
    <property type="protein sequence ID" value="CAG5011498.1"/>
    <property type="molecule type" value="Genomic_DNA"/>
</dbReference>
<keyword evidence="7" id="KW-0449">Lipoprotein</keyword>
<keyword evidence="5" id="KW-0732">Signal</keyword>
<feature type="chain" id="PRO_5037135726" evidence="5">
    <location>
        <begin position="23"/>
        <end position="409"/>
    </location>
</feature>
<comment type="caution">
    <text evidence="7">The sequence shown here is derived from an EMBL/GenBank/DDBJ whole genome shotgun (WGS) entry which is preliminary data.</text>
</comment>
<name>A0A916JGF6_9BACT</name>
<dbReference type="SUPFAM" id="SSF103088">
    <property type="entry name" value="OmpA-like"/>
    <property type="match status" value="1"/>
</dbReference>
<protein>
    <submittedName>
        <fullName evidence="7">Peptidoglycan-associated lipoprotein</fullName>
    </submittedName>
</protein>
<dbReference type="RefSeq" id="WP_215241229.1">
    <property type="nucleotide sequence ID" value="NZ_CAJRAF010000002.1"/>
</dbReference>
<dbReference type="GO" id="GO:0009279">
    <property type="term" value="C:cell outer membrane"/>
    <property type="evidence" value="ECO:0007669"/>
    <property type="project" value="UniProtKB-SubCell"/>
</dbReference>
<dbReference type="InterPro" id="IPR006665">
    <property type="entry name" value="OmpA-like"/>
</dbReference>
<dbReference type="CDD" id="cd07185">
    <property type="entry name" value="OmpA_C-like"/>
    <property type="match status" value="1"/>
</dbReference>
<proteinExistence type="predicted"/>
<dbReference type="PRINTS" id="PR01023">
    <property type="entry name" value="NAFLGMOTY"/>
</dbReference>